<feature type="compositionally biased region" description="Low complexity" evidence="1">
    <location>
        <begin position="59"/>
        <end position="78"/>
    </location>
</feature>
<feature type="compositionally biased region" description="Basic and acidic residues" evidence="1">
    <location>
        <begin position="582"/>
        <end position="594"/>
    </location>
</feature>
<dbReference type="EMBL" id="JAPDMQ010000410">
    <property type="protein sequence ID" value="KAK0525206.1"/>
    <property type="molecule type" value="Genomic_DNA"/>
</dbReference>
<feature type="compositionally biased region" description="Pro residues" evidence="1">
    <location>
        <begin position="280"/>
        <end position="291"/>
    </location>
</feature>
<feature type="compositionally biased region" description="Basic and acidic residues" evidence="1">
    <location>
        <begin position="746"/>
        <end position="756"/>
    </location>
</feature>
<dbReference type="Proteomes" id="UP001176521">
    <property type="component" value="Unassembled WGS sequence"/>
</dbReference>
<dbReference type="AlphaFoldDB" id="A0AAN6G9L1"/>
<feature type="region of interest" description="Disordered" evidence="1">
    <location>
        <begin position="646"/>
        <end position="677"/>
    </location>
</feature>
<proteinExistence type="predicted"/>
<feature type="region of interest" description="Disordered" evidence="1">
    <location>
        <begin position="573"/>
        <end position="594"/>
    </location>
</feature>
<evidence type="ECO:0000256" key="1">
    <source>
        <dbReference type="SAM" id="MobiDB-lite"/>
    </source>
</evidence>
<reference evidence="2" key="1">
    <citation type="journal article" date="2023" name="PhytoFront">
        <title>Draft Genome Resources of Seven Strains of Tilletia horrida, Causal Agent of Kernel Smut of Rice.</title>
        <authorList>
            <person name="Khanal S."/>
            <person name="Antony Babu S."/>
            <person name="Zhou X.G."/>
        </authorList>
    </citation>
    <scope>NUCLEOTIDE SEQUENCE</scope>
    <source>
        <strain evidence="2">TX3</strain>
    </source>
</reference>
<dbReference type="PANTHER" id="PTHR23159">
    <property type="entry name" value="CENTROSOMAL PROTEIN 2"/>
    <property type="match status" value="1"/>
</dbReference>
<organism evidence="2 3">
    <name type="scientific">Tilletia horrida</name>
    <dbReference type="NCBI Taxonomy" id="155126"/>
    <lineage>
        <taxon>Eukaryota</taxon>
        <taxon>Fungi</taxon>
        <taxon>Dikarya</taxon>
        <taxon>Basidiomycota</taxon>
        <taxon>Ustilaginomycotina</taxon>
        <taxon>Exobasidiomycetes</taxon>
        <taxon>Tilletiales</taxon>
        <taxon>Tilletiaceae</taxon>
        <taxon>Tilletia</taxon>
    </lineage>
</organism>
<feature type="region of interest" description="Disordered" evidence="1">
    <location>
        <begin position="358"/>
        <end position="387"/>
    </location>
</feature>
<keyword evidence="3" id="KW-1185">Reference proteome</keyword>
<feature type="non-terminal residue" evidence="2">
    <location>
        <position position="1"/>
    </location>
</feature>
<evidence type="ECO:0000313" key="2">
    <source>
        <dbReference type="EMBL" id="KAK0525206.1"/>
    </source>
</evidence>
<protein>
    <submittedName>
        <fullName evidence="2">Uncharacterized protein</fullName>
    </submittedName>
</protein>
<feature type="compositionally biased region" description="Basic and acidic residues" evidence="1">
    <location>
        <begin position="11"/>
        <end position="23"/>
    </location>
</feature>
<sequence>RTTTNALSSGHADEDAAHARIDSSDDDDDDGFTNGDDALEHLSADSSPASHSGAQSHASNSKRNSKSNSKSSSKSSNNYNSMDIGFLQQICESATPRDFLGRLAELKQSIYQSASLAGDTSTTSTKDYLDDYHGGIKPGDRRSLASSTSSDHSVGEISLDRLRAAADAADAQNAADTSVGSASSSNDTALGTNARPHTVCCCGKDGCEKASKAGGELEGIMENVEFGRQIFAELIDTFTKLQGLKSEAEEAKVRAEDQLVEAKQRIQDLEDRAERGRYASPPPPSAWPPLSPGQDGTDSTGSEIVRTRRTSASHQLPRRPGRPSTGRTISTSVPFGTTTPSSSSTDIANAAGIALPGGSTPVLGSEPAFQSRSSTPGISSGGGGDLANLPSAPDFRVLELEAAVQARETTIENLNSRLDSQAQEYQRKIDEQEGVISSLQQACEKAQTDARKAEDYWSMFEEQASLREEREKDIKDLQDEKHGLQMDIERLTGDIETWETRANELEKKERETNGQAVALKGLLEKKKDEVNELHKENKALTQDKDRLTRMVSALQMEDNLSNKLKAQLQEEASKLSSVQSELRAEKSRNNELEGDLARLKIEFEAKEGELAEAQQVDTSVGGGGTLTGSDGYPSYGKSIASQLAAVAAKERAEAKMQERPTSPDDGNVSQDTDTDRSYDEIVTTVVKKRVPRRKARTASSPLIELFDSARDDGNESDGSVTTQMAGPPRARRAPSSTEDEAESEPENDKAPLRSDDTISTITSNGDDETHPSSPGAASHFGYTASQHAKVTRAWLQSVARLVPSGTGMMHGVWPGLGQDKETGVYGQPPVLVAATVSLLVGMAIGTFVIGGNGGSDDASTYGDAVMLGLYHHHHAILPETTATRIWRVLFGSTKIMRRSIAY</sequence>
<evidence type="ECO:0000313" key="3">
    <source>
        <dbReference type="Proteomes" id="UP001176521"/>
    </source>
</evidence>
<accession>A0AAN6G9L1</accession>
<feature type="region of interest" description="Disordered" evidence="1">
    <location>
        <begin position="610"/>
        <end position="632"/>
    </location>
</feature>
<feature type="region of interest" description="Disordered" evidence="1">
    <location>
        <begin position="271"/>
        <end position="346"/>
    </location>
</feature>
<name>A0AAN6G9L1_9BASI</name>
<gene>
    <name evidence="2" type="ORF">OC842_005586</name>
</gene>
<feature type="region of interest" description="Disordered" evidence="1">
    <location>
        <begin position="129"/>
        <end position="152"/>
    </location>
</feature>
<dbReference type="PANTHER" id="PTHR23159:SF60">
    <property type="entry name" value="SPINDLE ASSEMBLY ABNORMAL PROTEIN 4"/>
    <property type="match status" value="1"/>
</dbReference>
<feature type="compositionally biased region" description="Polar residues" evidence="1">
    <location>
        <begin position="44"/>
        <end position="58"/>
    </location>
</feature>
<feature type="compositionally biased region" description="Basic residues" evidence="1">
    <location>
        <begin position="307"/>
        <end position="321"/>
    </location>
</feature>
<comment type="caution">
    <text evidence="2">The sequence shown here is derived from an EMBL/GenBank/DDBJ whole genome shotgun (WGS) entry which is preliminary data.</text>
</comment>
<feature type="compositionally biased region" description="Low complexity" evidence="1">
    <location>
        <begin position="322"/>
        <end position="345"/>
    </location>
</feature>
<feature type="compositionally biased region" description="Basic and acidic residues" evidence="1">
    <location>
        <begin position="648"/>
        <end position="662"/>
    </location>
</feature>
<feature type="region of interest" description="Disordered" evidence="1">
    <location>
        <begin position="705"/>
        <end position="780"/>
    </location>
</feature>
<feature type="compositionally biased region" description="Basic and acidic residues" evidence="1">
    <location>
        <begin position="129"/>
        <end position="143"/>
    </location>
</feature>
<feature type="region of interest" description="Disordered" evidence="1">
    <location>
        <begin position="1"/>
        <end position="78"/>
    </location>
</feature>